<evidence type="ECO:0008006" key="10">
    <source>
        <dbReference type="Google" id="ProtNLM"/>
    </source>
</evidence>
<evidence type="ECO:0000259" key="7">
    <source>
        <dbReference type="PROSITE" id="PS50404"/>
    </source>
</evidence>
<dbReference type="Pfam" id="PF14497">
    <property type="entry name" value="GST_C_3"/>
    <property type="match status" value="1"/>
</dbReference>
<keyword evidence="2 4" id="KW-0371">Homeobox</keyword>
<dbReference type="InterPro" id="IPR001356">
    <property type="entry name" value="HD"/>
</dbReference>
<dbReference type="SUPFAM" id="SSF46689">
    <property type="entry name" value="Homeodomain-like"/>
    <property type="match status" value="1"/>
</dbReference>
<dbReference type="SMART" id="SM00389">
    <property type="entry name" value="HOX"/>
    <property type="match status" value="1"/>
</dbReference>
<proteinExistence type="predicted"/>
<gene>
    <name evidence="8" type="ORF">PF008_g15933</name>
</gene>
<dbReference type="GO" id="GO:0005634">
    <property type="term" value="C:nucleus"/>
    <property type="evidence" value="ECO:0007669"/>
    <property type="project" value="UniProtKB-SubCell"/>
</dbReference>
<dbReference type="PROSITE" id="PS50071">
    <property type="entry name" value="HOMEOBOX_2"/>
    <property type="match status" value="1"/>
</dbReference>
<evidence type="ECO:0000259" key="6">
    <source>
        <dbReference type="PROSITE" id="PS50071"/>
    </source>
</evidence>
<dbReference type="InterPro" id="IPR004045">
    <property type="entry name" value="Glutathione_S-Trfase_N"/>
</dbReference>
<feature type="region of interest" description="Disordered" evidence="5">
    <location>
        <begin position="1"/>
        <end position="30"/>
    </location>
</feature>
<protein>
    <recommendedName>
        <fullName evidence="10">Homeobox domain-containing protein</fullName>
    </recommendedName>
</protein>
<feature type="region of interest" description="Disordered" evidence="5">
    <location>
        <begin position="410"/>
        <end position="443"/>
    </location>
</feature>
<keyword evidence="3 4" id="KW-0539">Nucleus</keyword>
<sequence>MTVPNRVGSSPGQQRDLKSEQSAAQPTAAPAVKIEGMQQELRMMLTSLSAAHGGAAAAQWMPPQQDAKTYVEQSRKRLLEDDTFRANVSYQELLAFANNPVVHAQAGTADPFAAEIEKMPTISQTYQGFGASSDGFSSSDVSRSQYMEAVSLQAMGHAAEVVGDPNVRARYEHSGHNLHEWGERRMLQQQQPQPHPSAGRGSNPLPSMSAISLSQVSPYAMELAARNSLPKKRSSLSKLSKLSKQLMHDWFEHNLHHPYPTEEEKEWLAQQGGITLEQVNNWFINTRGRKWKPMLNKLMAEKQAGNCQPTVPRYSVPVSPLRAAKNNFPNAKKNFQKARRDAEGLGPSNVKSTLVCVGASNPPPSLPCARRVGGKAQVKTPSASVTAAATQAPKAVATIAAAPTRGVVSAGNKPTANKNYSGGNNANASNKSASTNATATEIKPNADMNAKSTTLFALNDLTAGIVQRAGQIRKTYFERPQKFYKLFAAKCEQVVQWVRGTVNSKALAYIREIQETRQTLLVLSSCQLRSPSDQPPKVNGWYTLQNKLKLTYMPLSGLGESIRLAFFIGGVEFEDEQISREELANRKLAFNQLPDTEKQLAMRAELASGMIAKTLGFIESRIIKYKGPYAASPTLTVADLAIYDVLTSLGGASCSCDEMRPCLL</sequence>
<dbReference type="Gene3D" id="1.10.10.60">
    <property type="entry name" value="Homeodomain-like"/>
    <property type="match status" value="1"/>
</dbReference>
<evidence type="ECO:0000256" key="1">
    <source>
        <dbReference type="ARBA" id="ARBA00023125"/>
    </source>
</evidence>
<feature type="domain" description="Homeobox" evidence="6">
    <location>
        <begin position="230"/>
        <end position="293"/>
    </location>
</feature>
<dbReference type="InterPro" id="IPR050224">
    <property type="entry name" value="TALE_homeobox"/>
</dbReference>
<dbReference type="Proteomes" id="UP000486351">
    <property type="component" value="Unassembled WGS sequence"/>
</dbReference>
<feature type="compositionally biased region" description="Low complexity" evidence="5">
    <location>
        <begin position="416"/>
        <end position="439"/>
    </location>
</feature>
<evidence type="ECO:0000313" key="8">
    <source>
        <dbReference type="EMBL" id="KAE9329467.1"/>
    </source>
</evidence>
<reference evidence="8 9" key="1">
    <citation type="submission" date="2018-09" db="EMBL/GenBank/DDBJ databases">
        <title>Genomic investigation of the strawberry pathogen Phytophthora fragariae indicates pathogenicity is determined by transcriptional variation in three key races.</title>
        <authorList>
            <person name="Adams T.M."/>
            <person name="Armitage A.D."/>
            <person name="Sobczyk M.K."/>
            <person name="Bates H.J."/>
            <person name="Dunwell J.M."/>
            <person name="Nellist C.F."/>
            <person name="Harrison R.J."/>
        </authorList>
    </citation>
    <scope>NUCLEOTIDE SEQUENCE [LARGE SCALE GENOMIC DNA]</scope>
    <source>
        <strain evidence="8 9">NOV-77</strain>
    </source>
</reference>
<dbReference type="Gene3D" id="1.20.1050.130">
    <property type="match status" value="1"/>
</dbReference>
<evidence type="ECO:0000313" key="9">
    <source>
        <dbReference type="Proteomes" id="UP000486351"/>
    </source>
</evidence>
<comment type="caution">
    <text evidence="8">The sequence shown here is derived from an EMBL/GenBank/DDBJ whole genome shotgun (WGS) entry which is preliminary data.</text>
</comment>
<accession>A0A6G0RDZ6</accession>
<name>A0A6G0RDZ6_9STRA</name>
<dbReference type="InterPro" id="IPR008422">
    <property type="entry name" value="KN_HD"/>
</dbReference>
<dbReference type="GO" id="GO:0003677">
    <property type="term" value="F:DNA binding"/>
    <property type="evidence" value="ECO:0007669"/>
    <property type="project" value="UniProtKB-UniRule"/>
</dbReference>
<feature type="region of interest" description="Disordered" evidence="5">
    <location>
        <begin position="186"/>
        <end position="208"/>
    </location>
</feature>
<dbReference type="Pfam" id="PF05920">
    <property type="entry name" value="Homeobox_KN"/>
    <property type="match status" value="1"/>
</dbReference>
<evidence type="ECO:0000256" key="3">
    <source>
        <dbReference type="ARBA" id="ARBA00023242"/>
    </source>
</evidence>
<feature type="domain" description="GST N-terminal" evidence="7">
    <location>
        <begin position="546"/>
        <end position="664"/>
    </location>
</feature>
<evidence type="ECO:0000256" key="2">
    <source>
        <dbReference type="ARBA" id="ARBA00023155"/>
    </source>
</evidence>
<organism evidence="8 9">
    <name type="scientific">Phytophthora fragariae</name>
    <dbReference type="NCBI Taxonomy" id="53985"/>
    <lineage>
        <taxon>Eukaryota</taxon>
        <taxon>Sar</taxon>
        <taxon>Stramenopiles</taxon>
        <taxon>Oomycota</taxon>
        <taxon>Peronosporomycetes</taxon>
        <taxon>Peronosporales</taxon>
        <taxon>Peronosporaceae</taxon>
        <taxon>Phytophthora</taxon>
    </lineage>
</organism>
<keyword evidence="1 4" id="KW-0238">DNA-binding</keyword>
<dbReference type="GO" id="GO:0006355">
    <property type="term" value="P:regulation of DNA-templated transcription"/>
    <property type="evidence" value="ECO:0007669"/>
    <property type="project" value="InterPro"/>
</dbReference>
<evidence type="ECO:0000256" key="5">
    <source>
        <dbReference type="SAM" id="MobiDB-lite"/>
    </source>
</evidence>
<evidence type="ECO:0000256" key="4">
    <source>
        <dbReference type="PROSITE-ProRule" id="PRU00108"/>
    </source>
</evidence>
<dbReference type="PANTHER" id="PTHR11850">
    <property type="entry name" value="HOMEOBOX PROTEIN TRANSCRIPTION FACTORS"/>
    <property type="match status" value="1"/>
</dbReference>
<dbReference type="CDD" id="cd00086">
    <property type="entry name" value="homeodomain"/>
    <property type="match status" value="1"/>
</dbReference>
<dbReference type="InterPro" id="IPR009057">
    <property type="entry name" value="Homeodomain-like_sf"/>
</dbReference>
<feature type="DNA-binding region" description="Homeobox" evidence="4">
    <location>
        <begin position="232"/>
        <end position="294"/>
    </location>
</feature>
<dbReference type="EMBL" id="QXFY01001064">
    <property type="protein sequence ID" value="KAE9329467.1"/>
    <property type="molecule type" value="Genomic_DNA"/>
</dbReference>
<dbReference type="PROSITE" id="PS50404">
    <property type="entry name" value="GST_NTER"/>
    <property type="match status" value="1"/>
</dbReference>
<dbReference type="AlphaFoldDB" id="A0A6G0RDZ6"/>
<comment type="subcellular location">
    <subcellularLocation>
        <location evidence="4">Nucleus</location>
    </subcellularLocation>
</comment>
<dbReference type="InterPro" id="IPR004046">
    <property type="entry name" value="GST_C"/>
</dbReference>